<keyword evidence="1" id="KW-0812">Transmembrane</keyword>
<keyword evidence="4" id="KW-0808">Transferase</keyword>
<evidence type="ECO:0000313" key="4">
    <source>
        <dbReference type="EMBL" id="STX45176.1"/>
    </source>
</evidence>
<keyword evidence="4" id="KW-0418">Kinase</keyword>
<dbReference type="SUPFAM" id="SSF56112">
    <property type="entry name" value="Protein kinase-like (PK-like)"/>
    <property type="match status" value="1"/>
</dbReference>
<evidence type="ECO:0000313" key="5">
    <source>
        <dbReference type="Proteomes" id="UP000054691"/>
    </source>
</evidence>
<dbReference type="Proteomes" id="UP000254476">
    <property type="component" value="Unassembled WGS sequence"/>
</dbReference>
<dbReference type="Pfam" id="PF00069">
    <property type="entry name" value="Pkinase"/>
    <property type="match status" value="1"/>
</dbReference>
<dbReference type="SMART" id="SM00220">
    <property type="entry name" value="S_TKc"/>
    <property type="match status" value="1"/>
</dbReference>
<dbReference type="InterPro" id="IPR000719">
    <property type="entry name" value="Prot_kinase_dom"/>
</dbReference>
<dbReference type="EMBL" id="LNYE01000029">
    <property type="protein sequence ID" value="KTD06358.1"/>
    <property type="molecule type" value="Genomic_DNA"/>
</dbReference>
<feature type="transmembrane region" description="Helical" evidence="1">
    <location>
        <begin position="449"/>
        <end position="470"/>
    </location>
</feature>
<evidence type="ECO:0000259" key="2">
    <source>
        <dbReference type="PROSITE" id="PS50011"/>
    </source>
</evidence>
<dbReference type="InterPro" id="IPR011009">
    <property type="entry name" value="Kinase-like_dom_sf"/>
</dbReference>
<name>A0A378JCV2_9GAMM</name>
<dbReference type="OrthoDB" id="4103069at2"/>
<organism evidence="4 6">
    <name type="scientific">Legionella gratiana</name>
    <dbReference type="NCBI Taxonomy" id="45066"/>
    <lineage>
        <taxon>Bacteria</taxon>
        <taxon>Pseudomonadati</taxon>
        <taxon>Pseudomonadota</taxon>
        <taxon>Gammaproteobacteria</taxon>
        <taxon>Legionellales</taxon>
        <taxon>Legionellaceae</taxon>
        <taxon>Legionella</taxon>
    </lineage>
</organism>
<dbReference type="InterPro" id="IPR008271">
    <property type="entry name" value="Ser/Thr_kinase_AS"/>
</dbReference>
<proteinExistence type="predicted"/>
<keyword evidence="1" id="KW-0472">Membrane</keyword>
<keyword evidence="5" id="KW-1185">Reference proteome</keyword>
<reference evidence="3 5" key="1">
    <citation type="submission" date="2015-11" db="EMBL/GenBank/DDBJ databases">
        <title>Genomic analysis of 38 Legionella species identifies large and diverse effector repertoires.</title>
        <authorList>
            <person name="Burstein D."/>
            <person name="Amaro F."/>
            <person name="Zusman T."/>
            <person name="Lifshitz Z."/>
            <person name="Cohen O."/>
            <person name="Gilbert J.A."/>
            <person name="Pupko T."/>
            <person name="Shuman H.A."/>
            <person name="Segal G."/>
        </authorList>
    </citation>
    <scope>NUCLEOTIDE SEQUENCE [LARGE SCALE GENOMIC DNA]</scope>
    <source>
        <strain evidence="3 5">Lyon 8420412</strain>
    </source>
</reference>
<evidence type="ECO:0000313" key="6">
    <source>
        <dbReference type="Proteomes" id="UP000254476"/>
    </source>
</evidence>
<dbReference type="GO" id="GO:0005524">
    <property type="term" value="F:ATP binding"/>
    <property type="evidence" value="ECO:0007669"/>
    <property type="project" value="InterPro"/>
</dbReference>
<protein>
    <submittedName>
        <fullName evidence="4">Serine/threonine-protein kinase</fullName>
        <ecNumber evidence="4">2.7.12.2</ecNumber>
    </submittedName>
</protein>
<dbReference type="GO" id="GO:0004672">
    <property type="term" value="F:protein kinase activity"/>
    <property type="evidence" value="ECO:0007669"/>
    <property type="project" value="InterPro"/>
</dbReference>
<accession>A0A378JCV2</accession>
<keyword evidence="1" id="KW-1133">Transmembrane helix</keyword>
<dbReference type="STRING" id="45066.Lgra_3135"/>
<evidence type="ECO:0000256" key="1">
    <source>
        <dbReference type="SAM" id="Phobius"/>
    </source>
</evidence>
<dbReference type="Proteomes" id="UP000054691">
    <property type="component" value="Unassembled WGS sequence"/>
</dbReference>
<dbReference type="AlphaFoldDB" id="A0A378JCV2"/>
<dbReference type="Gene3D" id="1.10.510.10">
    <property type="entry name" value="Transferase(Phosphotransferase) domain 1"/>
    <property type="match status" value="1"/>
</dbReference>
<dbReference type="PROSITE" id="PS00108">
    <property type="entry name" value="PROTEIN_KINASE_ST"/>
    <property type="match status" value="1"/>
</dbReference>
<dbReference type="PANTHER" id="PTHR44167">
    <property type="entry name" value="OVARIAN-SPECIFIC SERINE/THREONINE-PROTEIN KINASE LOK-RELATED"/>
    <property type="match status" value="1"/>
</dbReference>
<dbReference type="EC" id="2.7.12.2" evidence="4"/>
<feature type="domain" description="Protein kinase" evidence="2">
    <location>
        <begin position="67"/>
        <end position="343"/>
    </location>
</feature>
<dbReference type="RefSeq" id="WP_058500107.1">
    <property type="nucleotide sequence ID" value="NZ_CAAAHW010000005.1"/>
</dbReference>
<dbReference type="EMBL" id="UGOB01000001">
    <property type="protein sequence ID" value="STX45176.1"/>
    <property type="molecule type" value="Genomic_DNA"/>
</dbReference>
<reference evidence="4 6" key="2">
    <citation type="submission" date="2018-06" db="EMBL/GenBank/DDBJ databases">
        <authorList>
            <consortium name="Pathogen Informatics"/>
            <person name="Doyle S."/>
        </authorList>
    </citation>
    <scope>NUCLEOTIDE SEQUENCE [LARGE SCALE GENOMIC DNA]</scope>
    <source>
        <strain evidence="4 6">NCTC12388</strain>
    </source>
</reference>
<gene>
    <name evidence="3" type="ORF">Lgra_3135</name>
    <name evidence="4" type="ORF">NCTC12388_01905</name>
</gene>
<dbReference type="PROSITE" id="PS50011">
    <property type="entry name" value="PROTEIN_KINASE_DOM"/>
    <property type="match status" value="1"/>
</dbReference>
<dbReference type="PANTHER" id="PTHR44167:SF24">
    <property type="entry name" value="SERINE_THREONINE-PROTEIN KINASE CHK2"/>
    <property type="match status" value="1"/>
</dbReference>
<evidence type="ECO:0000313" key="3">
    <source>
        <dbReference type="EMBL" id="KTD06358.1"/>
    </source>
</evidence>
<sequence>MLTINPAQISLEHSQKLANFFNSQASEIKVWKEGQIFAFEDGIQFKFTSDVVRRDRKENKSGYRYEFISNRLLGKGQFGEVYEIEGTLAVSSNGVQFKPHGLNGKTRAVKIQKHNISNPVEAALQEYNLAKGATHLGIKKPTVEGETSYTVMKKLKGKELFDVLFADYNNSQILTLTQRFELTQLLLKALKEQVTDRGIIHRDIKGENIFIDLESNPIQVNIFDFGLSVDANRLDGKCPGTLAYAPPELFENARQTTKIDVFSLGRVLALLWRVDVSSYSPLSVNAAYHNALNVRLDSLFSGIDLDEPNKQIIRTMLQGMMRADIDSRFTIEQAIALFSQVNLNNHIVNHEKEDINNDKSTFSERERNYISRKLKDIQYQIDRLNKNQSDLDDTQKETLAELVQKLNTNVNALTTMANEKNAKKNFSIKVEETQHLISSKKEIFENTTAGYILANIAVGLLTVGIAHLALAAHSVFTGKNDFGFFKELKSTYDSILCEEINENLEELNKQACPK</sequence>